<accession>A0A383VJ03</accession>
<gene>
    <name evidence="6" type="ORF">BQ4739_LOCUS5366</name>
</gene>
<comment type="function">
    <text evidence="1">Putative gamma-glutamylcyclotransferase.</text>
</comment>
<name>A0A383VJ03_TETOB</name>
<evidence type="ECO:0000313" key="7">
    <source>
        <dbReference type="Proteomes" id="UP000256970"/>
    </source>
</evidence>
<dbReference type="PANTHER" id="PTHR31544">
    <property type="entry name" value="AIG2-LIKE PROTEIN D"/>
    <property type="match status" value="1"/>
</dbReference>
<comment type="similarity">
    <text evidence="2">Belongs to the gamma-glutamylcyclotransferase family.</text>
</comment>
<dbReference type="Pfam" id="PF06094">
    <property type="entry name" value="GGACT"/>
    <property type="match status" value="1"/>
</dbReference>
<dbReference type="InterPro" id="IPR013024">
    <property type="entry name" value="GGCT-like"/>
</dbReference>
<feature type="domain" description="Gamma-glutamylcyclotransferase AIG2-like" evidence="5">
    <location>
        <begin position="6"/>
        <end position="115"/>
    </location>
</feature>
<evidence type="ECO:0000256" key="1">
    <source>
        <dbReference type="ARBA" id="ARBA00002782"/>
    </source>
</evidence>
<dbReference type="InterPro" id="IPR045038">
    <property type="entry name" value="AIG2-like"/>
</dbReference>
<protein>
    <recommendedName>
        <fullName evidence="4">Putative gamma-glutamylcyclotransferase</fullName>
    </recommendedName>
</protein>
<proteinExistence type="inferred from homology"/>
<keyword evidence="3" id="KW-0808">Transferase</keyword>
<dbReference type="SUPFAM" id="SSF110857">
    <property type="entry name" value="Gamma-glutamyl cyclotransferase-like"/>
    <property type="match status" value="1"/>
</dbReference>
<evidence type="ECO:0000313" key="6">
    <source>
        <dbReference type="EMBL" id="SZX64890.1"/>
    </source>
</evidence>
<dbReference type="InterPro" id="IPR009288">
    <property type="entry name" value="AIG2-like_dom"/>
</dbReference>
<dbReference type="CDD" id="cd06661">
    <property type="entry name" value="GGCT_like"/>
    <property type="match status" value="1"/>
</dbReference>
<organism evidence="6 7">
    <name type="scientific">Tetradesmus obliquus</name>
    <name type="common">Green alga</name>
    <name type="synonym">Acutodesmus obliquus</name>
    <dbReference type="NCBI Taxonomy" id="3088"/>
    <lineage>
        <taxon>Eukaryota</taxon>
        <taxon>Viridiplantae</taxon>
        <taxon>Chlorophyta</taxon>
        <taxon>core chlorophytes</taxon>
        <taxon>Chlorophyceae</taxon>
        <taxon>CS clade</taxon>
        <taxon>Sphaeropleales</taxon>
        <taxon>Scenedesmaceae</taxon>
        <taxon>Tetradesmus</taxon>
    </lineage>
</organism>
<reference evidence="6 7" key="1">
    <citation type="submission" date="2016-10" db="EMBL/GenBank/DDBJ databases">
        <authorList>
            <person name="Cai Z."/>
        </authorList>
    </citation>
    <scope>NUCLEOTIDE SEQUENCE [LARGE SCALE GENOMIC DNA]</scope>
</reference>
<dbReference type="EMBL" id="FNXT01000503">
    <property type="protein sequence ID" value="SZX64890.1"/>
    <property type="molecule type" value="Genomic_DNA"/>
</dbReference>
<dbReference type="PANTHER" id="PTHR31544:SF2">
    <property type="entry name" value="AIG2-LIKE PROTEIN D"/>
    <property type="match status" value="1"/>
</dbReference>
<dbReference type="Proteomes" id="UP000256970">
    <property type="component" value="Unassembled WGS sequence"/>
</dbReference>
<evidence type="ECO:0000256" key="3">
    <source>
        <dbReference type="ARBA" id="ARBA00022679"/>
    </source>
</evidence>
<dbReference type="Gene3D" id="3.10.490.10">
    <property type="entry name" value="Gamma-glutamyl cyclotransferase-like"/>
    <property type="match status" value="1"/>
</dbReference>
<sequence>MSGTAFVYGTLMAPEVLKLLIKRVPESRAATLKGYARYRVKGQVFPAIIPSTSESKVKGMVLMELSRSELHILDVYESEEYYRATVEPELEDGSTSPADVYVWKDEHKHLLDGEWIYEEWRQLHLHRWVQRCQLLLQQPDWDYSEFMQQHLPAYLDMTQGFMQECFPQQRQQQQQQQQ</sequence>
<evidence type="ECO:0000256" key="4">
    <source>
        <dbReference type="ARBA" id="ARBA00030602"/>
    </source>
</evidence>
<evidence type="ECO:0000259" key="5">
    <source>
        <dbReference type="Pfam" id="PF06094"/>
    </source>
</evidence>
<dbReference type="GO" id="GO:0016740">
    <property type="term" value="F:transferase activity"/>
    <property type="evidence" value="ECO:0007669"/>
    <property type="project" value="UniProtKB-KW"/>
</dbReference>
<evidence type="ECO:0000256" key="2">
    <source>
        <dbReference type="ARBA" id="ARBA00008861"/>
    </source>
</evidence>
<keyword evidence="7" id="KW-1185">Reference proteome</keyword>
<dbReference type="InterPro" id="IPR036568">
    <property type="entry name" value="GGCT-like_sf"/>
</dbReference>
<dbReference type="AlphaFoldDB" id="A0A383VJ03"/>